<keyword evidence="4" id="KW-1185">Reference proteome</keyword>
<feature type="domain" description="Recombinase" evidence="2">
    <location>
        <begin position="155"/>
        <end position="286"/>
    </location>
</feature>
<dbReference type="Pfam" id="PF13408">
    <property type="entry name" value="Zn_ribbon_recom"/>
    <property type="match status" value="1"/>
</dbReference>
<dbReference type="PROSITE" id="PS51737">
    <property type="entry name" value="RECOMBINASE_DNA_BIND"/>
    <property type="match status" value="1"/>
</dbReference>
<dbReference type="EMBL" id="FOYM01000007">
    <property type="protein sequence ID" value="SFR01555.1"/>
    <property type="molecule type" value="Genomic_DNA"/>
</dbReference>
<name>A0A1I6D7X2_9FIRM</name>
<dbReference type="Pfam" id="PF00239">
    <property type="entry name" value="Resolvase"/>
    <property type="match status" value="1"/>
</dbReference>
<proteinExistence type="predicted"/>
<dbReference type="Gene3D" id="3.40.50.1390">
    <property type="entry name" value="Resolvase, N-terminal catalytic domain"/>
    <property type="match status" value="1"/>
</dbReference>
<evidence type="ECO:0000259" key="1">
    <source>
        <dbReference type="PROSITE" id="PS51736"/>
    </source>
</evidence>
<gene>
    <name evidence="3" type="ORF">SAMN05660706_1075</name>
</gene>
<evidence type="ECO:0000313" key="3">
    <source>
        <dbReference type="EMBL" id="SFR01555.1"/>
    </source>
</evidence>
<organism evidence="3 4">
    <name type="scientific">Desulfoscipio geothermicus DSM 3669</name>
    <dbReference type="NCBI Taxonomy" id="1121426"/>
    <lineage>
        <taxon>Bacteria</taxon>
        <taxon>Bacillati</taxon>
        <taxon>Bacillota</taxon>
        <taxon>Clostridia</taxon>
        <taxon>Eubacteriales</taxon>
        <taxon>Desulfallaceae</taxon>
        <taxon>Desulfoscipio</taxon>
    </lineage>
</organism>
<dbReference type="SUPFAM" id="SSF53041">
    <property type="entry name" value="Resolvase-like"/>
    <property type="match status" value="1"/>
</dbReference>
<dbReference type="GO" id="GO:0000150">
    <property type="term" value="F:DNA strand exchange activity"/>
    <property type="evidence" value="ECO:0007669"/>
    <property type="project" value="InterPro"/>
</dbReference>
<evidence type="ECO:0000313" key="4">
    <source>
        <dbReference type="Proteomes" id="UP000199584"/>
    </source>
</evidence>
<protein>
    <submittedName>
        <fullName evidence="3">Site-specific DNA recombinase</fullName>
    </submittedName>
</protein>
<dbReference type="GO" id="GO:0003677">
    <property type="term" value="F:DNA binding"/>
    <property type="evidence" value="ECO:0007669"/>
    <property type="project" value="InterPro"/>
</dbReference>
<dbReference type="AlphaFoldDB" id="A0A1I6D7X2"/>
<dbReference type="Proteomes" id="UP000199584">
    <property type="component" value="Unassembled WGS sequence"/>
</dbReference>
<dbReference type="CDD" id="cd00338">
    <property type="entry name" value="Ser_Recombinase"/>
    <property type="match status" value="1"/>
</dbReference>
<dbReference type="Pfam" id="PF07508">
    <property type="entry name" value="Recombinase"/>
    <property type="match status" value="1"/>
</dbReference>
<evidence type="ECO:0000259" key="2">
    <source>
        <dbReference type="PROSITE" id="PS51737"/>
    </source>
</evidence>
<reference evidence="4" key="1">
    <citation type="submission" date="2016-10" db="EMBL/GenBank/DDBJ databases">
        <authorList>
            <person name="Varghese N."/>
            <person name="Submissions S."/>
        </authorList>
    </citation>
    <scope>NUCLEOTIDE SEQUENCE [LARGE SCALE GENOMIC DNA]</scope>
    <source>
        <strain evidence="4">DSM 3669</strain>
    </source>
</reference>
<dbReference type="PANTHER" id="PTHR30461:SF23">
    <property type="entry name" value="DNA RECOMBINASE-RELATED"/>
    <property type="match status" value="1"/>
</dbReference>
<dbReference type="InterPro" id="IPR006119">
    <property type="entry name" value="Resolv_N"/>
</dbReference>
<sequence>MLAAIYTRVSSEEQVKGYSLAEQEQACKEKAQELGADHVVIYSDEGITGSLLERPGMTKLRDAISRREVDVLICRDPDRLARNLAHQLIIADECEKNGTELIFTGWDWQKTPEGQLFFAIRGAVSQYEREKIRERMKRGKMQKARSGLEPNRINIFGYRYNETGQAFLEEREAGIVRDIFRWFISEDISLTALAYRLEDLGIPAPGGQKRWYKQTVRYILSNSTYMGKHIFNKRNDSGIKNNKYAKEKARRIFRPESEWIEIPYPEIIDPETFGQAQEKLARCRRLWSGDPKYVYLLSGLLRCGKCGNTMIGMRTNYRRPHHPDSIVYSCRREKGGRCCKPNRYIKGAPLERTVWEYVVGWINKPDKILEHIKDIHNNTVPLDERIDHLVKELQTVEKGRKNILDVLASGTTNLDDKIKQVLKELTDREQNIRRHIKMLQMEKYRQVSHEDIKSIAYAGKMLSNYLDRLTIQEKRAIIRAFISEITVYGRDKDITINISASIPSVEMISKIATDICK</sequence>
<dbReference type="RefSeq" id="WP_165608201.1">
    <property type="nucleotide sequence ID" value="NZ_FOYM01000007.1"/>
</dbReference>
<dbReference type="InterPro" id="IPR050639">
    <property type="entry name" value="SSR_resolvase"/>
</dbReference>
<feature type="domain" description="Resolvase/invertase-type recombinase catalytic" evidence="1">
    <location>
        <begin position="2"/>
        <end position="147"/>
    </location>
</feature>
<dbReference type="PROSITE" id="PS51736">
    <property type="entry name" value="RECOMBINASES_3"/>
    <property type="match status" value="1"/>
</dbReference>
<dbReference type="InterPro" id="IPR038109">
    <property type="entry name" value="DNA_bind_recomb_sf"/>
</dbReference>
<dbReference type="Gene3D" id="3.90.1750.20">
    <property type="entry name" value="Putative Large Serine Recombinase, Chain B, Domain 2"/>
    <property type="match status" value="1"/>
</dbReference>
<dbReference type="SMART" id="SM00857">
    <property type="entry name" value="Resolvase"/>
    <property type="match status" value="1"/>
</dbReference>
<dbReference type="PANTHER" id="PTHR30461">
    <property type="entry name" value="DNA-INVERTASE FROM LAMBDOID PROPHAGE"/>
    <property type="match status" value="1"/>
</dbReference>
<dbReference type="InterPro" id="IPR025827">
    <property type="entry name" value="Zn_ribbon_recom_dom"/>
</dbReference>
<accession>A0A1I6D7X2</accession>
<dbReference type="STRING" id="39060.SAMN05660706_1075"/>
<dbReference type="InterPro" id="IPR011109">
    <property type="entry name" value="DNA_bind_recombinase_dom"/>
</dbReference>
<dbReference type="InterPro" id="IPR036162">
    <property type="entry name" value="Resolvase-like_N_sf"/>
</dbReference>